<dbReference type="Proteomes" id="UP000255508">
    <property type="component" value="Unassembled WGS sequence"/>
</dbReference>
<evidence type="ECO:0000259" key="4">
    <source>
        <dbReference type="PROSITE" id="PS50110"/>
    </source>
</evidence>
<dbReference type="AlphaFoldDB" id="A0A370DQQ0"/>
<protein>
    <submittedName>
        <fullName evidence="5">Two-component system response regulator NarL</fullName>
    </submittedName>
</protein>
<name>A0A370DQQ0_9GAMM</name>
<dbReference type="InterPro" id="IPR016032">
    <property type="entry name" value="Sig_transdc_resp-reg_C-effctor"/>
</dbReference>
<dbReference type="SUPFAM" id="SSF52172">
    <property type="entry name" value="CheY-like"/>
    <property type="match status" value="1"/>
</dbReference>
<keyword evidence="2" id="KW-0597">Phosphoprotein</keyword>
<gene>
    <name evidence="5" type="ORF">DIZ79_15900</name>
</gene>
<dbReference type="SUPFAM" id="SSF46894">
    <property type="entry name" value="C-terminal effector domain of the bipartite response regulators"/>
    <property type="match status" value="1"/>
</dbReference>
<organism evidence="5 6">
    <name type="scientific">endosymbiont of Lamellibrachia luymesi</name>
    <dbReference type="NCBI Taxonomy" id="2200907"/>
    <lineage>
        <taxon>Bacteria</taxon>
        <taxon>Pseudomonadati</taxon>
        <taxon>Pseudomonadota</taxon>
        <taxon>Gammaproteobacteria</taxon>
        <taxon>sulfur-oxidizing symbionts</taxon>
    </lineage>
</organism>
<dbReference type="PROSITE" id="PS50110">
    <property type="entry name" value="RESPONSE_REGULATORY"/>
    <property type="match status" value="1"/>
</dbReference>
<feature type="domain" description="Response regulatory" evidence="4">
    <location>
        <begin position="8"/>
        <end position="124"/>
    </location>
</feature>
<dbReference type="Gene3D" id="3.40.50.2300">
    <property type="match status" value="1"/>
</dbReference>
<dbReference type="GO" id="GO:0003677">
    <property type="term" value="F:DNA binding"/>
    <property type="evidence" value="ECO:0007669"/>
    <property type="project" value="UniProtKB-KW"/>
</dbReference>
<dbReference type="Pfam" id="PF00072">
    <property type="entry name" value="Response_reg"/>
    <property type="match status" value="1"/>
</dbReference>
<dbReference type="PANTHER" id="PTHR43214">
    <property type="entry name" value="TWO-COMPONENT RESPONSE REGULATOR"/>
    <property type="match status" value="1"/>
</dbReference>
<feature type="modified residue" description="4-aspartylphosphate" evidence="2">
    <location>
        <position position="59"/>
    </location>
</feature>
<evidence type="ECO:0000313" key="5">
    <source>
        <dbReference type="EMBL" id="RDH86885.1"/>
    </source>
</evidence>
<feature type="domain" description="HTH luxR-type" evidence="3">
    <location>
        <begin position="150"/>
        <end position="215"/>
    </location>
</feature>
<dbReference type="SMART" id="SM00448">
    <property type="entry name" value="REC"/>
    <property type="match status" value="1"/>
</dbReference>
<evidence type="ECO:0000256" key="2">
    <source>
        <dbReference type="PROSITE-ProRule" id="PRU00169"/>
    </source>
</evidence>
<dbReference type="PROSITE" id="PS50043">
    <property type="entry name" value="HTH_LUXR_2"/>
    <property type="match status" value="1"/>
</dbReference>
<dbReference type="PANTHER" id="PTHR43214:SF38">
    <property type="entry name" value="NITRATE_NITRITE RESPONSE REGULATOR PROTEIN NARL"/>
    <property type="match status" value="1"/>
</dbReference>
<dbReference type="PROSITE" id="PS00622">
    <property type="entry name" value="HTH_LUXR_1"/>
    <property type="match status" value="1"/>
</dbReference>
<dbReference type="InterPro" id="IPR001789">
    <property type="entry name" value="Sig_transdc_resp-reg_receiver"/>
</dbReference>
<dbReference type="InterPro" id="IPR000792">
    <property type="entry name" value="Tscrpt_reg_LuxR_C"/>
</dbReference>
<dbReference type="GO" id="GO:0000160">
    <property type="term" value="P:phosphorelay signal transduction system"/>
    <property type="evidence" value="ECO:0007669"/>
    <property type="project" value="InterPro"/>
</dbReference>
<dbReference type="PRINTS" id="PR00038">
    <property type="entry name" value="HTHLUXR"/>
</dbReference>
<dbReference type="InterPro" id="IPR011006">
    <property type="entry name" value="CheY-like_superfamily"/>
</dbReference>
<dbReference type="CDD" id="cd06170">
    <property type="entry name" value="LuxR_C_like"/>
    <property type="match status" value="1"/>
</dbReference>
<evidence type="ECO:0000259" key="3">
    <source>
        <dbReference type="PROSITE" id="PS50043"/>
    </source>
</evidence>
<evidence type="ECO:0000256" key="1">
    <source>
        <dbReference type="ARBA" id="ARBA00023125"/>
    </source>
</evidence>
<proteinExistence type="predicted"/>
<dbReference type="InterPro" id="IPR039420">
    <property type="entry name" value="WalR-like"/>
</dbReference>
<dbReference type="Pfam" id="PF00196">
    <property type="entry name" value="GerE"/>
    <property type="match status" value="1"/>
</dbReference>
<keyword evidence="1" id="KW-0238">DNA-binding</keyword>
<comment type="caution">
    <text evidence="5">The sequence shown here is derived from an EMBL/GenBank/DDBJ whole genome shotgun (WGS) entry which is preliminary data.</text>
</comment>
<evidence type="ECO:0000313" key="6">
    <source>
        <dbReference type="Proteomes" id="UP000255508"/>
    </source>
</evidence>
<accession>A0A370DQQ0</accession>
<dbReference type="EMBL" id="QFXD01000283">
    <property type="protein sequence ID" value="RDH86885.1"/>
    <property type="molecule type" value="Genomic_DNA"/>
</dbReference>
<reference evidence="5 6" key="1">
    <citation type="journal article" date="2018" name="ISME J.">
        <title>Endosymbiont genomes yield clues of tubeworm success.</title>
        <authorList>
            <person name="Li Y."/>
            <person name="Liles M.R."/>
            <person name="Halanych K.M."/>
        </authorList>
    </citation>
    <scope>NUCLEOTIDE SEQUENCE [LARGE SCALE GENOMIC DNA]</scope>
    <source>
        <strain evidence="5">A1422</strain>
    </source>
</reference>
<dbReference type="GO" id="GO:0006355">
    <property type="term" value="P:regulation of DNA-templated transcription"/>
    <property type="evidence" value="ECO:0007669"/>
    <property type="project" value="InterPro"/>
</dbReference>
<dbReference type="SMART" id="SM00421">
    <property type="entry name" value="HTH_LUXR"/>
    <property type="match status" value="1"/>
</dbReference>
<dbReference type="NCBIfam" id="NF007935">
    <property type="entry name" value="PRK10651.1"/>
    <property type="match status" value="1"/>
</dbReference>
<sequence>MSEPKIQRVVVIDDHPLLRKGLQQLADLSPDITIVGEADDGTEGLALVEKLNPDMVLLDLNMPGINGLETLVALKQLDLETRVVILTVSDAEEDVVTALRSGADGYLLKDMDPAELLVKFREVAEGRIIMSPNIAECLARAMQAEGKSKLQQSVSKLTEREREILLHVRNGESNKIIARKLNIAEATVKVHVKNLLKKLGLKTRVEAAVWAVNHENVL</sequence>